<evidence type="ECO:0000313" key="4">
    <source>
        <dbReference type="Proteomes" id="UP001366166"/>
    </source>
</evidence>
<organism evidence="3 4">
    <name type="scientific">Desulfoferula mesophila</name>
    <dbReference type="NCBI Taxonomy" id="3058419"/>
    <lineage>
        <taxon>Bacteria</taxon>
        <taxon>Pseudomonadati</taxon>
        <taxon>Thermodesulfobacteriota</taxon>
        <taxon>Desulfarculia</taxon>
        <taxon>Desulfarculales</taxon>
        <taxon>Desulfarculaceae</taxon>
        <taxon>Desulfoferula</taxon>
    </lineage>
</organism>
<dbReference type="RefSeq" id="WP_338599938.1">
    <property type="nucleotide sequence ID" value="NZ_AP028679.1"/>
</dbReference>
<dbReference type="InterPro" id="IPR016181">
    <property type="entry name" value="Acyl_CoA_acyltransferase"/>
</dbReference>
<evidence type="ECO:0000259" key="2">
    <source>
        <dbReference type="PROSITE" id="PS51186"/>
    </source>
</evidence>
<sequence>MEQGTELVGYFPGAIGEVTRLHATYYARYWSLDLSFEAQVGRELAEFMERADPARDLFLAAKDDDRLAGCVALDGSFDEGARLRWFIVDPGWHGRGLGRKLLSRCLEFARQAGHRKVFLWTFAGLDAARRLYEDAGFTLAEEHEVQQWGGRIVEQKFELHL</sequence>
<dbReference type="AlphaFoldDB" id="A0AAU9ENP5"/>
<dbReference type="CDD" id="cd04301">
    <property type="entry name" value="NAT_SF"/>
    <property type="match status" value="1"/>
</dbReference>
<protein>
    <recommendedName>
        <fullName evidence="2">N-acetyltransferase domain-containing protein</fullName>
    </recommendedName>
</protein>
<dbReference type="SUPFAM" id="SSF55729">
    <property type="entry name" value="Acyl-CoA N-acyltransferases (Nat)"/>
    <property type="match status" value="1"/>
</dbReference>
<evidence type="ECO:0000313" key="3">
    <source>
        <dbReference type="EMBL" id="BEQ15491.1"/>
    </source>
</evidence>
<dbReference type="InterPro" id="IPR050769">
    <property type="entry name" value="NAT_camello-type"/>
</dbReference>
<dbReference type="InterPro" id="IPR000182">
    <property type="entry name" value="GNAT_dom"/>
</dbReference>
<dbReference type="PROSITE" id="PS51186">
    <property type="entry name" value="GNAT"/>
    <property type="match status" value="1"/>
</dbReference>
<feature type="domain" description="N-acetyltransferase" evidence="2">
    <location>
        <begin position="16"/>
        <end position="161"/>
    </location>
</feature>
<proteinExistence type="predicted"/>
<dbReference type="GO" id="GO:0008080">
    <property type="term" value="F:N-acetyltransferase activity"/>
    <property type="evidence" value="ECO:0007669"/>
    <property type="project" value="InterPro"/>
</dbReference>
<dbReference type="PANTHER" id="PTHR13947">
    <property type="entry name" value="GNAT FAMILY N-ACETYLTRANSFERASE"/>
    <property type="match status" value="1"/>
</dbReference>
<dbReference type="EMBL" id="AP028679">
    <property type="protein sequence ID" value="BEQ15491.1"/>
    <property type="molecule type" value="Genomic_DNA"/>
</dbReference>
<gene>
    <name evidence="3" type="ORF">FAK_25570</name>
</gene>
<dbReference type="KEGG" id="dmp:FAK_25570"/>
<dbReference type="Pfam" id="PF00583">
    <property type="entry name" value="Acetyltransf_1"/>
    <property type="match status" value="1"/>
</dbReference>
<keyword evidence="4" id="KW-1185">Reference proteome</keyword>
<evidence type="ECO:0000256" key="1">
    <source>
        <dbReference type="ARBA" id="ARBA00022679"/>
    </source>
</evidence>
<reference evidence="4" key="1">
    <citation type="journal article" date="2023" name="Arch. Microbiol.">
        <title>Desulfoferula mesophilus gen. nov. sp. nov., a mesophilic sulfate-reducing bacterium isolated from a brackish lake sediment.</title>
        <authorList>
            <person name="Watanabe T."/>
            <person name="Yabe T."/>
            <person name="Tsuji J.M."/>
            <person name="Fukui M."/>
        </authorList>
    </citation>
    <scope>NUCLEOTIDE SEQUENCE [LARGE SCALE GENOMIC DNA]</scope>
    <source>
        <strain evidence="4">12FAK</strain>
    </source>
</reference>
<dbReference type="PANTHER" id="PTHR13947:SF37">
    <property type="entry name" value="LD18367P"/>
    <property type="match status" value="1"/>
</dbReference>
<name>A0AAU9ENP5_9BACT</name>
<dbReference type="Proteomes" id="UP001366166">
    <property type="component" value="Chromosome"/>
</dbReference>
<accession>A0AAU9ENP5</accession>
<keyword evidence="1" id="KW-0808">Transferase</keyword>
<dbReference type="Gene3D" id="3.40.630.30">
    <property type="match status" value="1"/>
</dbReference>